<dbReference type="OrthoDB" id="9807486at2"/>
<dbReference type="SUPFAM" id="SSF143456">
    <property type="entry name" value="VC0467-like"/>
    <property type="match status" value="1"/>
</dbReference>
<dbReference type="HAMAP" id="MF_00758">
    <property type="entry name" value="UPF0301"/>
    <property type="match status" value="1"/>
</dbReference>
<protein>
    <recommendedName>
        <fullName evidence="2">UPF0301 protein D3878_21005</fullName>
    </recommendedName>
</protein>
<evidence type="ECO:0000256" key="1">
    <source>
        <dbReference type="ARBA" id="ARBA00009600"/>
    </source>
</evidence>
<comment type="similarity">
    <text evidence="1 2">Belongs to the UPF0301 (AlgH) family.</text>
</comment>
<dbReference type="Proteomes" id="UP000266327">
    <property type="component" value="Unassembled WGS sequence"/>
</dbReference>
<gene>
    <name evidence="3" type="ORF">D3878_21005</name>
</gene>
<keyword evidence="4" id="KW-1185">Reference proteome</keyword>
<organism evidence="3 4">
    <name type="scientific">Noviherbaspirillum sedimenti</name>
    <dbReference type="NCBI Taxonomy" id="2320865"/>
    <lineage>
        <taxon>Bacteria</taxon>
        <taxon>Pseudomonadati</taxon>
        <taxon>Pseudomonadota</taxon>
        <taxon>Betaproteobacteria</taxon>
        <taxon>Burkholderiales</taxon>
        <taxon>Oxalobacteraceae</taxon>
        <taxon>Noviherbaspirillum</taxon>
    </lineage>
</organism>
<dbReference type="InterPro" id="IPR003774">
    <property type="entry name" value="AlgH-like"/>
</dbReference>
<proteinExistence type="inferred from homology"/>
<evidence type="ECO:0000313" key="3">
    <source>
        <dbReference type="EMBL" id="RJG04581.1"/>
    </source>
</evidence>
<name>A0A3A3G9B4_9BURK</name>
<dbReference type="Gene3D" id="3.40.1740.10">
    <property type="entry name" value="VC0467-like"/>
    <property type="match status" value="1"/>
</dbReference>
<dbReference type="GO" id="GO:0005829">
    <property type="term" value="C:cytosol"/>
    <property type="evidence" value="ECO:0007669"/>
    <property type="project" value="TreeGrafter"/>
</dbReference>
<reference evidence="4" key="1">
    <citation type="submission" date="2018-09" db="EMBL/GenBank/DDBJ databases">
        <authorList>
            <person name="Zhu H."/>
        </authorList>
    </citation>
    <scope>NUCLEOTIDE SEQUENCE [LARGE SCALE GENOMIC DNA]</scope>
    <source>
        <strain evidence="4">K1S02-23</strain>
    </source>
</reference>
<sequence length="219" mass="23149">MANHGKTRKSFSKTGASEDIPIFSTMSDTGATPAFNLVNHFLIAMPSMFDPVFGGTVVYLCEHNAQGALGLIINKPTDMTMDVLFERIELELEIAPQAGGNQPVMFGGPVQVERGFVLHSPPGAYSSSMRVTDAIALTTSKDILEAAATGKGPHKILVALGCTGWSAGQLEEEIVRNGWLTVPADPAILFDLPLEQRFAAAMKLLGIDPGMLAGVAGHA</sequence>
<evidence type="ECO:0000256" key="2">
    <source>
        <dbReference type="HAMAP-Rule" id="MF_00758"/>
    </source>
</evidence>
<dbReference type="NCBIfam" id="NF001266">
    <property type="entry name" value="PRK00228.1-1"/>
    <property type="match status" value="1"/>
</dbReference>
<comment type="caution">
    <text evidence="3">The sequence shown here is derived from an EMBL/GenBank/DDBJ whole genome shotgun (WGS) entry which is preliminary data.</text>
</comment>
<dbReference type="AlphaFoldDB" id="A0A3A3G9B4"/>
<dbReference type="EMBL" id="QYUQ01000002">
    <property type="protein sequence ID" value="RJG04581.1"/>
    <property type="molecule type" value="Genomic_DNA"/>
</dbReference>
<dbReference type="Pfam" id="PF02622">
    <property type="entry name" value="DUF179"/>
    <property type="match status" value="1"/>
</dbReference>
<dbReference type="PANTHER" id="PTHR30327">
    <property type="entry name" value="UNCHARACTERIZED PROTEIN YQGE"/>
    <property type="match status" value="1"/>
</dbReference>
<dbReference type="PANTHER" id="PTHR30327:SF1">
    <property type="entry name" value="UPF0301 PROTEIN YQGE"/>
    <property type="match status" value="1"/>
</dbReference>
<evidence type="ECO:0000313" key="4">
    <source>
        <dbReference type="Proteomes" id="UP000266327"/>
    </source>
</evidence>
<accession>A0A3A3G9B4</accession>
<dbReference type="RefSeq" id="WP_119788057.1">
    <property type="nucleotide sequence ID" value="NZ_QYUQ01000002.1"/>
</dbReference>